<dbReference type="Gene3D" id="3.60.21.10">
    <property type="match status" value="1"/>
</dbReference>
<dbReference type="AlphaFoldDB" id="A0A0F8WVS2"/>
<reference evidence="2" key="1">
    <citation type="journal article" date="2015" name="Nature">
        <title>Complex archaea that bridge the gap between prokaryotes and eukaryotes.</title>
        <authorList>
            <person name="Spang A."/>
            <person name="Saw J.H."/>
            <person name="Jorgensen S.L."/>
            <person name="Zaremba-Niedzwiedzka K."/>
            <person name="Martijn J."/>
            <person name="Lind A.E."/>
            <person name="van Eijk R."/>
            <person name="Schleper C."/>
            <person name="Guy L."/>
            <person name="Ettema T.J."/>
        </authorList>
    </citation>
    <scope>NUCLEOTIDE SEQUENCE</scope>
</reference>
<dbReference type="PANTHER" id="PTHR12905:SF0">
    <property type="entry name" value="CALCINEURIN-LIKE PHOSPHOESTERASE DOMAIN-CONTAINING PROTEIN"/>
    <property type="match status" value="1"/>
</dbReference>
<protein>
    <recommendedName>
        <fullName evidence="1">Calcineurin-like phosphoesterase domain-containing protein</fullName>
    </recommendedName>
</protein>
<proteinExistence type="predicted"/>
<dbReference type="PANTHER" id="PTHR12905">
    <property type="entry name" value="METALLOPHOSPHOESTERASE"/>
    <property type="match status" value="1"/>
</dbReference>
<sequence>MRVVVLSDTHNFHERLNIPEGDVLIHAGDFTSIGKTSEIIAFNHWMRDLPHRHKLVCAGNHDILLETESNYAEGLLTDVTYLRDEYR</sequence>
<gene>
    <name evidence="2" type="ORF">LCGC14_3019520</name>
</gene>
<dbReference type="Pfam" id="PF00149">
    <property type="entry name" value="Metallophos"/>
    <property type="match status" value="1"/>
</dbReference>
<comment type="caution">
    <text evidence="2">The sequence shown here is derived from an EMBL/GenBank/DDBJ whole genome shotgun (WGS) entry which is preliminary data.</text>
</comment>
<dbReference type="InterPro" id="IPR051693">
    <property type="entry name" value="UPF0046_metallophosphoest"/>
</dbReference>
<dbReference type="EMBL" id="LAZR01062730">
    <property type="protein sequence ID" value="KKK60922.1"/>
    <property type="molecule type" value="Genomic_DNA"/>
</dbReference>
<name>A0A0F8WVS2_9ZZZZ</name>
<dbReference type="SUPFAM" id="SSF56300">
    <property type="entry name" value="Metallo-dependent phosphatases"/>
    <property type="match status" value="1"/>
</dbReference>
<dbReference type="GO" id="GO:0016787">
    <property type="term" value="F:hydrolase activity"/>
    <property type="evidence" value="ECO:0007669"/>
    <property type="project" value="InterPro"/>
</dbReference>
<dbReference type="InterPro" id="IPR029052">
    <property type="entry name" value="Metallo-depent_PP-like"/>
</dbReference>
<evidence type="ECO:0000259" key="1">
    <source>
        <dbReference type="Pfam" id="PF00149"/>
    </source>
</evidence>
<dbReference type="InterPro" id="IPR004843">
    <property type="entry name" value="Calcineurin-like_PHP"/>
</dbReference>
<feature type="non-terminal residue" evidence="2">
    <location>
        <position position="87"/>
    </location>
</feature>
<evidence type="ECO:0000313" key="2">
    <source>
        <dbReference type="EMBL" id="KKK60922.1"/>
    </source>
</evidence>
<accession>A0A0F8WVS2</accession>
<feature type="domain" description="Calcineurin-like phosphoesterase" evidence="1">
    <location>
        <begin position="1"/>
        <end position="74"/>
    </location>
</feature>
<organism evidence="2">
    <name type="scientific">marine sediment metagenome</name>
    <dbReference type="NCBI Taxonomy" id="412755"/>
    <lineage>
        <taxon>unclassified sequences</taxon>
        <taxon>metagenomes</taxon>
        <taxon>ecological metagenomes</taxon>
    </lineage>
</organism>